<dbReference type="GO" id="GO:0006816">
    <property type="term" value="P:calcium ion transport"/>
    <property type="evidence" value="ECO:0007669"/>
    <property type="project" value="TreeGrafter"/>
</dbReference>
<dbReference type="InterPro" id="IPR035986">
    <property type="entry name" value="PKD_dom_sf"/>
</dbReference>
<evidence type="ECO:0000256" key="1">
    <source>
        <dbReference type="ARBA" id="ARBA00004141"/>
    </source>
</evidence>
<evidence type="ECO:0000256" key="4">
    <source>
        <dbReference type="ARBA" id="ARBA00022989"/>
    </source>
</evidence>
<evidence type="ECO:0000259" key="6">
    <source>
        <dbReference type="PROSITE" id="PS50093"/>
    </source>
</evidence>
<evidence type="ECO:0000256" key="5">
    <source>
        <dbReference type="ARBA" id="ARBA00023136"/>
    </source>
</evidence>
<name>I3CKX0_9GAMM</name>
<dbReference type="CDD" id="cd00146">
    <property type="entry name" value="PKD"/>
    <property type="match status" value="3"/>
</dbReference>
<keyword evidence="3" id="KW-0677">Repeat</keyword>
<keyword evidence="2" id="KW-0812">Transmembrane</keyword>
<dbReference type="GO" id="GO:0005886">
    <property type="term" value="C:plasma membrane"/>
    <property type="evidence" value="ECO:0007669"/>
    <property type="project" value="TreeGrafter"/>
</dbReference>
<keyword evidence="5" id="KW-0472">Membrane</keyword>
<evidence type="ECO:0000313" key="8">
    <source>
        <dbReference type="Proteomes" id="UP000005744"/>
    </source>
</evidence>
<dbReference type="AlphaFoldDB" id="I3CKX0"/>
<keyword evidence="4" id="KW-1133">Transmembrane helix</keyword>
<dbReference type="Gene3D" id="2.60.40.10">
    <property type="entry name" value="Immunoglobulins"/>
    <property type="match status" value="3"/>
</dbReference>
<dbReference type="Proteomes" id="UP000005744">
    <property type="component" value="Unassembled WGS sequence"/>
</dbReference>
<keyword evidence="8" id="KW-1185">Reference proteome</keyword>
<dbReference type="RefSeq" id="WP_002692171.1">
    <property type="nucleotide sequence ID" value="NZ_JH600070.1"/>
</dbReference>
<dbReference type="InterPro" id="IPR000601">
    <property type="entry name" value="PKD_dom"/>
</dbReference>
<dbReference type="STRING" id="395493.BegalDRAFT_3449"/>
<comment type="subcellular location">
    <subcellularLocation>
        <location evidence="1">Membrane</location>
        <topology evidence="1">Multi-pass membrane protein</topology>
    </subcellularLocation>
</comment>
<sequence length="1045" mass="115080">MIYQSIKRVCTAIMRYRQAVRRNYITKLNFLLAMLLIMGSLLPVSSYAVFTLRDGQNFVYDIETNGILAKGSFNAYANMYRLRINNVNYLGDVAQLSADGREVYLSKFTEPVSGLQVERRIYVAKTGDFARYMDVVGNPTTQSKSVTLEISGTLGAGVNTTLADSRSNYLITQTVVNNKVVNTSPTLLHYHSQAGGAITATHQLNGGQLNWTYPVITIPANSTRRIIYFIAQADDKKIATDIATYIAFNPSSLYENIEASTRSEIVNFTPPNPNPSNDFSSAIALSMNEIRQGNLEDSDAFSHQRAGTPSDKYLLNLAKGESVTLKAAAAFNTYLYLFNDVAGTQVLTANDDKNKYTQQAEISFTAPESKTYYIEVTALDRQERGAYSLSVSASQRNQAPKAHTFAMTGQNGTAPATFTFTDFSQDTDGHITQRCWQFGDGSASQCTTGNTISYTYSNAGQYIVGLTVTDDKNAVDTQTDVAYVSLPVEGVVLPLANIVTGELSTNDNRSRTRVNALTDRYVITAPNVGEELVLEMSSERFDSYLYLYDQYNRLVRQDDNSGGGKTAKVRYTPTYTGNLYVEATSYNDNQLGFYTLSLQKVSEATTVNVTLEASTMLSNPLQNLFVARLPDSFNANFFLWNFGDNTATLSTDEAIASHTYSRAGTYTVSVIASNTNGDRVTGSKSFFINSQVIIPQANFSATPLFGEIPLPVFFTNQSSSGLIGDVLHYIWDFGDGQIATDSTPSHTFTAAGTYQTVLRTYSTLTQQSNSYTVPITVIDRASENITMTGITRLRPQVLMGGLDPMLVDLLETDMKVFAIVRAGNAKIQTVRLLLNGSDYSLSLQHVATYSNGDQRYEAMFPLYRGIFPAITLGDLFGAKEGQFRIQVDDINGQFHAFPNLEIGSNATLTTTPLALKIEPIRALKVRRRQPQVLAAGFDPALVDLNDTQFTVKAIIREGISPIQSVLLKQNQGSFAVAMHLLETLPDGDYLYGVTFAYPQEAFSNLTLGNIWSNQNSLEYFSVVVTDQAGNNHRYPEFKIGNYPAQ</sequence>
<dbReference type="SUPFAM" id="SSF49299">
    <property type="entry name" value="PKD domain"/>
    <property type="match status" value="3"/>
</dbReference>
<gene>
    <name evidence="7" type="ORF">BegalDRAFT_3449</name>
</gene>
<organism evidence="7 8">
    <name type="scientific">Beggiatoa alba B18LD</name>
    <dbReference type="NCBI Taxonomy" id="395493"/>
    <lineage>
        <taxon>Bacteria</taxon>
        <taxon>Pseudomonadati</taxon>
        <taxon>Pseudomonadota</taxon>
        <taxon>Gammaproteobacteria</taxon>
        <taxon>Thiotrichales</taxon>
        <taxon>Thiotrichaceae</taxon>
        <taxon>Beggiatoa</taxon>
    </lineage>
</organism>
<protein>
    <submittedName>
        <fullName evidence="7">PDK repeat-containing protein</fullName>
    </submittedName>
</protein>
<dbReference type="Pfam" id="PF18911">
    <property type="entry name" value="PKD_4"/>
    <property type="match status" value="2"/>
</dbReference>
<proteinExistence type="predicted"/>
<evidence type="ECO:0000256" key="3">
    <source>
        <dbReference type="ARBA" id="ARBA00022737"/>
    </source>
</evidence>
<dbReference type="PANTHER" id="PTHR46730:SF4">
    <property type="entry name" value="POLYCYSTIC KIDNEY DISEASE PROTEIN 1-LIKE 1"/>
    <property type="match status" value="1"/>
</dbReference>
<dbReference type="GO" id="GO:0005261">
    <property type="term" value="F:monoatomic cation channel activity"/>
    <property type="evidence" value="ECO:0007669"/>
    <property type="project" value="TreeGrafter"/>
</dbReference>
<dbReference type="Pfam" id="PF00801">
    <property type="entry name" value="PKD"/>
    <property type="match status" value="1"/>
</dbReference>
<feature type="domain" description="PKD" evidence="6">
    <location>
        <begin position="638"/>
        <end position="688"/>
    </location>
</feature>
<evidence type="ECO:0000256" key="2">
    <source>
        <dbReference type="ARBA" id="ARBA00022692"/>
    </source>
</evidence>
<dbReference type="InterPro" id="IPR022409">
    <property type="entry name" value="PKD/Chitinase_dom"/>
</dbReference>
<feature type="domain" description="PKD" evidence="6">
    <location>
        <begin position="695"/>
        <end position="782"/>
    </location>
</feature>
<reference evidence="7 8" key="1">
    <citation type="submission" date="2011-11" db="EMBL/GenBank/DDBJ databases">
        <title>Improved High-Quality Draft sequence of Beggiatoa alba B18lD.</title>
        <authorList>
            <consortium name="US DOE Joint Genome Institute"/>
            <person name="Lucas S."/>
            <person name="Han J."/>
            <person name="Lapidus A."/>
            <person name="Cheng J.-F."/>
            <person name="Goodwin L."/>
            <person name="Pitluck S."/>
            <person name="Peters L."/>
            <person name="Mikhailova N."/>
            <person name="Held B."/>
            <person name="Detter J.C."/>
            <person name="Han C."/>
            <person name="Tapia R."/>
            <person name="Land M."/>
            <person name="Hauser L."/>
            <person name="Kyrpides N."/>
            <person name="Ivanova N."/>
            <person name="Pagani I."/>
            <person name="Samuel K."/>
            <person name="Teske A."/>
            <person name="Mueller J."/>
            <person name="Woyke T."/>
        </authorList>
    </citation>
    <scope>NUCLEOTIDE SEQUENCE [LARGE SCALE GENOMIC DNA]</scope>
    <source>
        <strain evidence="7 8">B18LD</strain>
    </source>
</reference>
<feature type="domain" description="PKD" evidence="6">
    <location>
        <begin position="401"/>
        <end position="491"/>
    </location>
</feature>
<dbReference type="InterPro" id="IPR013783">
    <property type="entry name" value="Ig-like_fold"/>
</dbReference>
<dbReference type="EMBL" id="JH600070">
    <property type="protein sequence ID" value="EIJ44263.1"/>
    <property type="molecule type" value="Genomic_DNA"/>
</dbReference>
<evidence type="ECO:0000313" key="7">
    <source>
        <dbReference type="EMBL" id="EIJ44263.1"/>
    </source>
</evidence>
<dbReference type="PANTHER" id="PTHR46730">
    <property type="entry name" value="POLYCYSTIN-1"/>
    <property type="match status" value="1"/>
</dbReference>
<dbReference type="PROSITE" id="PS50093">
    <property type="entry name" value="PKD"/>
    <property type="match status" value="3"/>
</dbReference>
<dbReference type="OrthoDB" id="5619295at2"/>
<dbReference type="eggNOG" id="COG3291">
    <property type="taxonomic scope" value="Bacteria"/>
</dbReference>
<accession>I3CKX0</accession>
<dbReference type="SMART" id="SM00089">
    <property type="entry name" value="PKD"/>
    <property type="match status" value="3"/>
</dbReference>
<dbReference type="eggNOG" id="COG5184">
    <property type="taxonomic scope" value="Bacteria"/>
</dbReference>
<dbReference type="HOGENOM" id="CLU_294722_0_0_6"/>
<dbReference type="Gene3D" id="2.60.120.380">
    <property type="match status" value="2"/>
</dbReference>